<keyword evidence="2" id="KW-1185">Reference proteome</keyword>
<proteinExistence type="predicted"/>
<organism evidence="1 2">
    <name type="scientific">Coemansia pectinata</name>
    <dbReference type="NCBI Taxonomy" id="1052879"/>
    <lineage>
        <taxon>Eukaryota</taxon>
        <taxon>Fungi</taxon>
        <taxon>Fungi incertae sedis</taxon>
        <taxon>Zoopagomycota</taxon>
        <taxon>Kickxellomycotina</taxon>
        <taxon>Kickxellomycetes</taxon>
        <taxon>Kickxellales</taxon>
        <taxon>Kickxellaceae</taxon>
        <taxon>Coemansia</taxon>
    </lineage>
</organism>
<evidence type="ECO:0000313" key="1">
    <source>
        <dbReference type="EMBL" id="KAJ2757359.1"/>
    </source>
</evidence>
<protein>
    <submittedName>
        <fullName evidence="1">Uncharacterized protein</fullName>
    </submittedName>
</protein>
<accession>A0A9W8H1I5</accession>
<sequence length="562" mass="63826">METMEHRWRAKISSYTCHHQLDSDDKHILNGLFDMECVAQMKSNRLIPRLCQEAYCAGPPRIITTTISEKKQACMHALKSANKSATRDARTIYSGKALEMVSRVPYDGCPFPLGRRVAFIFVNDTKGGTDEDIGSDEDIGTDKDIVIAPLAAEGNIDTFVERIKQMAPLVSEICTSHELDGDMPRIANQYFDNLASRLYQLAYRVEYNYVYDTADPIRPQLDVICNLSHVNYTSASDVDNAYQFIQLARKNALTLQSLVLECRHDIDILGLVQDVSGNHIAYPRLMSLKPCTETDSDEPTRSVFHGAAPFPALRRLHINLDFSFDDDTFFRDNGATLEQLDMQMDSLDASVLRKYKVFVPGSHLRLQSVKIWHTGDFELESFTSPADVMQFMCTIGSGEAVQEYAFSRHIQDQANLLSPLGSHACIQVLSLPNLHPALWDVIGLIKSPPLLSDLHTSLPSLGPMPDGVTMDTLPEHIVSNYAPMGRRFRCWHLHKGYIRNFSELAKCVLLLALVYPNFDYAVPPSFQRELFMKQMEKDIFLDRFKSYAPRLRRLLFHRWKDC</sequence>
<dbReference type="AlphaFoldDB" id="A0A9W8H1I5"/>
<name>A0A9W8H1I5_9FUNG</name>
<comment type="caution">
    <text evidence="1">The sequence shown here is derived from an EMBL/GenBank/DDBJ whole genome shotgun (WGS) entry which is preliminary data.</text>
</comment>
<dbReference type="Proteomes" id="UP001140011">
    <property type="component" value="Unassembled WGS sequence"/>
</dbReference>
<evidence type="ECO:0000313" key="2">
    <source>
        <dbReference type="Proteomes" id="UP001140011"/>
    </source>
</evidence>
<reference evidence="1" key="1">
    <citation type="submission" date="2022-07" db="EMBL/GenBank/DDBJ databases">
        <title>Phylogenomic reconstructions and comparative analyses of Kickxellomycotina fungi.</title>
        <authorList>
            <person name="Reynolds N.K."/>
            <person name="Stajich J.E."/>
            <person name="Barry K."/>
            <person name="Grigoriev I.V."/>
            <person name="Crous P."/>
            <person name="Smith M.E."/>
        </authorList>
    </citation>
    <scope>NUCLEOTIDE SEQUENCE</scope>
    <source>
        <strain evidence="1">BCRC 34297</strain>
    </source>
</reference>
<gene>
    <name evidence="1" type="ORF">GGI19_000078</name>
</gene>
<dbReference type="EMBL" id="JANBUH010000002">
    <property type="protein sequence ID" value="KAJ2757359.1"/>
    <property type="molecule type" value="Genomic_DNA"/>
</dbReference>